<dbReference type="OrthoDB" id="2500854at2759"/>
<dbReference type="PANTHER" id="PTHR33069:SF3">
    <property type="entry name" value="DYNEIN HEAVY CHAIN TAIL DOMAIN-CONTAINING PROTEIN"/>
    <property type="match status" value="1"/>
</dbReference>
<dbReference type="VEuPathDB" id="FungiDB:PTTG_00975"/>
<dbReference type="EMBL" id="ADAS02000019">
    <property type="protein sequence ID" value="OAV96523.1"/>
    <property type="molecule type" value="Genomic_DNA"/>
</dbReference>
<evidence type="ECO:0000313" key="3">
    <source>
        <dbReference type="EnsemblFungi" id="PTTG_00975-t43_1-p1"/>
    </source>
</evidence>
<reference evidence="3 4" key="3">
    <citation type="journal article" date="2017" name="G3 (Bethesda)">
        <title>Comparative analysis highlights variable genome content of wheat rusts and divergence of the mating loci.</title>
        <authorList>
            <person name="Cuomo C.A."/>
            <person name="Bakkeren G."/>
            <person name="Khalil H.B."/>
            <person name="Panwar V."/>
            <person name="Joly D."/>
            <person name="Linning R."/>
            <person name="Sakthikumar S."/>
            <person name="Song X."/>
            <person name="Adiconis X."/>
            <person name="Fan L."/>
            <person name="Goldberg J.M."/>
            <person name="Levin J.Z."/>
            <person name="Young S."/>
            <person name="Zeng Q."/>
            <person name="Anikster Y."/>
            <person name="Bruce M."/>
            <person name="Wang M."/>
            <person name="Yin C."/>
            <person name="McCallum B."/>
            <person name="Szabo L.J."/>
            <person name="Hulbert S."/>
            <person name="Chen X."/>
            <person name="Fellers J.P."/>
        </authorList>
    </citation>
    <scope>NUCLEOTIDE SEQUENCE</scope>
    <source>
        <strain evidence="4">Isolate 1-1 / race 1 (BBBD)</strain>
        <strain evidence="3">isolate 1-1 / race 1 (BBBD)</strain>
    </source>
</reference>
<keyword evidence="4" id="KW-1185">Reference proteome</keyword>
<feature type="region of interest" description="Disordered" evidence="1">
    <location>
        <begin position="1"/>
        <end position="22"/>
    </location>
</feature>
<organism evidence="2">
    <name type="scientific">Puccinia triticina (isolate 1-1 / race 1 (BBBD))</name>
    <name type="common">Brown leaf rust fungus</name>
    <dbReference type="NCBI Taxonomy" id="630390"/>
    <lineage>
        <taxon>Eukaryota</taxon>
        <taxon>Fungi</taxon>
        <taxon>Dikarya</taxon>
        <taxon>Basidiomycota</taxon>
        <taxon>Pucciniomycotina</taxon>
        <taxon>Pucciniomycetes</taxon>
        <taxon>Pucciniales</taxon>
        <taxon>Pucciniaceae</taxon>
        <taxon>Puccinia</taxon>
    </lineage>
</organism>
<dbReference type="STRING" id="630390.A0A180GX16"/>
<dbReference type="EnsemblFungi" id="PTTG_00975-t43_1">
    <property type="protein sequence ID" value="PTTG_00975-t43_1-p1"/>
    <property type="gene ID" value="PTTG_00975"/>
</dbReference>
<accession>A0A180GX16</accession>
<name>A0A180GX16_PUCT1</name>
<dbReference type="AlphaFoldDB" id="A0A180GX16"/>
<dbReference type="Proteomes" id="UP000005240">
    <property type="component" value="Unassembled WGS sequence"/>
</dbReference>
<sequence>MCMVSYQPEDPQLPTPVSPHRSQPTLHLNNMVRPGIHGASALIDAFSRLGNHGGTRAQIENYELLVVNELARVNNAYYSLTDGIVNRPDPVVLFNQVEIRTELLEQLQSKRFPSLRRHVIALSNALISRTDPQNDPVSKLKLILKILTKLDVTLDKIKFAIACINPGIDPQEVRHDQDFNKARQVICCRLDLITNLVTGHVCDLLHSSRHFMEDSGYTFAVDHPHKRAEVRELTDTCLDSIDRALDFMNKSELDFIQDAWRVLIESINDALKKFTKFINRPYPAPLSDQPRTKSSVIAVIKLARMFFAKLLQMSTDKRNFKMATHLNSRELDIFAGMNNLLSAKIEKLVDGLGRGDNGADQFENFLTVQGSIAHLQNAPKTILFMIDHFFIPVAPQADQPSHKMYYKGWFYQFNSAYRLATDDLQEAYMLTM</sequence>
<dbReference type="PANTHER" id="PTHR33069">
    <property type="entry name" value="CHROMOSOME 7, WHOLE GENOME SHOTGUN SEQUENCE-RELATED"/>
    <property type="match status" value="1"/>
</dbReference>
<evidence type="ECO:0000313" key="4">
    <source>
        <dbReference type="Proteomes" id="UP000005240"/>
    </source>
</evidence>
<reference evidence="2" key="2">
    <citation type="submission" date="2016-05" db="EMBL/GenBank/DDBJ databases">
        <title>Comparative analysis highlights variable genome content of wheat rusts and divergence of the mating loci.</title>
        <authorList>
            <person name="Cuomo C.A."/>
            <person name="Bakkeren G."/>
            <person name="Szabo L."/>
            <person name="Khalil H."/>
            <person name="Joly D."/>
            <person name="Goldberg J."/>
            <person name="Young S."/>
            <person name="Zeng Q."/>
            <person name="Fellers J."/>
        </authorList>
    </citation>
    <scope>NUCLEOTIDE SEQUENCE [LARGE SCALE GENOMIC DNA]</scope>
    <source>
        <strain evidence="2">1-1 BBBD Race 1</strain>
    </source>
</reference>
<evidence type="ECO:0000313" key="2">
    <source>
        <dbReference type="EMBL" id="OAV96523.1"/>
    </source>
</evidence>
<reference evidence="2" key="1">
    <citation type="submission" date="2009-11" db="EMBL/GenBank/DDBJ databases">
        <authorList>
            <consortium name="The Broad Institute Genome Sequencing Platform"/>
            <person name="Ward D."/>
            <person name="Feldgarden M."/>
            <person name="Earl A."/>
            <person name="Young S.K."/>
            <person name="Zeng Q."/>
            <person name="Koehrsen M."/>
            <person name="Alvarado L."/>
            <person name="Berlin A."/>
            <person name="Bochicchio J."/>
            <person name="Borenstein D."/>
            <person name="Chapman S.B."/>
            <person name="Chen Z."/>
            <person name="Engels R."/>
            <person name="Freedman E."/>
            <person name="Gellesch M."/>
            <person name="Goldberg J."/>
            <person name="Griggs A."/>
            <person name="Gujja S."/>
            <person name="Heilman E."/>
            <person name="Heiman D."/>
            <person name="Hepburn T."/>
            <person name="Howarth C."/>
            <person name="Jen D."/>
            <person name="Larson L."/>
            <person name="Lewis B."/>
            <person name="Mehta T."/>
            <person name="Park D."/>
            <person name="Pearson M."/>
            <person name="Roberts A."/>
            <person name="Saif S."/>
            <person name="Shea T."/>
            <person name="Shenoy N."/>
            <person name="Sisk P."/>
            <person name="Stolte C."/>
            <person name="Sykes S."/>
            <person name="Thomson T."/>
            <person name="Walk T."/>
            <person name="White J."/>
            <person name="Yandava C."/>
            <person name="Izard J."/>
            <person name="Baranova O.V."/>
            <person name="Blanton J.M."/>
            <person name="Tanner A.C."/>
            <person name="Dewhirst F.E."/>
            <person name="Haas B."/>
            <person name="Nusbaum C."/>
            <person name="Birren B."/>
        </authorList>
    </citation>
    <scope>NUCLEOTIDE SEQUENCE [LARGE SCALE GENOMIC DNA]</scope>
    <source>
        <strain evidence="2">1-1 BBBD Race 1</strain>
    </source>
</reference>
<proteinExistence type="predicted"/>
<gene>
    <name evidence="2" type="ORF">PTTG_00975</name>
</gene>
<evidence type="ECO:0000256" key="1">
    <source>
        <dbReference type="SAM" id="MobiDB-lite"/>
    </source>
</evidence>
<reference evidence="3" key="4">
    <citation type="submission" date="2025-05" db="UniProtKB">
        <authorList>
            <consortium name="EnsemblFungi"/>
        </authorList>
    </citation>
    <scope>IDENTIFICATION</scope>
    <source>
        <strain evidence="3">isolate 1-1 / race 1 (BBBD)</strain>
    </source>
</reference>
<protein>
    <submittedName>
        <fullName evidence="2 3">Uncharacterized protein</fullName>
    </submittedName>
</protein>